<dbReference type="FunFam" id="2.10.50.10:FF:000018">
    <property type="entry name" value="Sushi, von Willebrand factor type A, EGF and pentraxin domain-containing 1"/>
    <property type="match status" value="2"/>
</dbReference>
<feature type="domain" description="Tyrosine-protein kinase ephrin type A/B receptor-like" evidence="1">
    <location>
        <begin position="133"/>
        <end position="180"/>
    </location>
</feature>
<sequence length="218" mass="24106">MGNWTYSKTFVLLYYAVMWPSPNVYGLTKQQVGRLKSRISEVKAKIDRITGRVVHIREHTLSQRLDITLPHVGCPVGTYYNHVSGEATCDVCPVGSYQDKEGQTECIRCEPGFFTAGNNSKNATDCRSQCQPGTFSETGLETCMFCPKGTYQNQQGATECIPCEEGTTTVDVGTVDREGCGKVSKFTSTVYYLEVISIICKTNEDNFIGNINVYGITP</sequence>
<dbReference type="RefSeq" id="XP_035696703.1">
    <property type="nucleotide sequence ID" value="XM_035840810.1"/>
</dbReference>
<accession>A0A9J7M8Q7</accession>
<dbReference type="PANTHER" id="PTHR24046:SF5">
    <property type="entry name" value="EGF-LIKE DOMAIN-CONTAINING PROTEIN"/>
    <property type="match status" value="1"/>
</dbReference>
<dbReference type="PANTHER" id="PTHR24046">
    <property type="entry name" value="SIGNAL PEPTIDE, CUB AND EGF-LIKE DOMAIN-CONTAINING"/>
    <property type="match status" value="1"/>
</dbReference>
<dbReference type="Proteomes" id="UP000001554">
    <property type="component" value="Chromosome 14"/>
</dbReference>
<dbReference type="InterPro" id="IPR011641">
    <property type="entry name" value="Tyr-kin_ephrin_A/B_rcpt-like"/>
</dbReference>
<name>A0A9J7M8Q7_BRAFL</name>
<dbReference type="InterPro" id="IPR052071">
    <property type="entry name" value="SCUB_EGF-like_domain"/>
</dbReference>
<keyword evidence="2" id="KW-1185">Reference proteome</keyword>
<dbReference type="SMART" id="SM01411">
    <property type="entry name" value="Ephrin_rec_like"/>
    <property type="match status" value="2"/>
</dbReference>
<reference evidence="3" key="2">
    <citation type="submission" date="2025-08" db="UniProtKB">
        <authorList>
            <consortium name="RefSeq"/>
        </authorList>
    </citation>
    <scope>IDENTIFICATION</scope>
    <source>
        <strain evidence="3">S238N-H82</strain>
        <tissue evidence="3">Testes</tissue>
    </source>
</reference>
<gene>
    <name evidence="3" type="primary">LOC118430100</name>
</gene>
<dbReference type="KEGG" id="bfo:118430100"/>
<evidence type="ECO:0000259" key="1">
    <source>
        <dbReference type="Pfam" id="PF07699"/>
    </source>
</evidence>
<organism evidence="2 3">
    <name type="scientific">Branchiostoma floridae</name>
    <name type="common">Florida lancelet</name>
    <name type="synonym">Amphioxus</name>
    <dbReference type="NCBI Taxonomy" id="7739"/>
    <lineage>
        <taxon>Eukaryota</taxon>
        <taxon>Metazoa</taxon>
        <taxon>Chordata</taxon>
        <taxon>Cephalochordata</taxon>
        <taxon>Leptocardii</taxon>
        <taxon>Amphioxiformes</taxon>
        <taxon>Branchiostomatidae</taxon>
        <taxon>Branchiostoma</taxon>
    </lineage>
</organism>
<feature type="domain" description="Tyrosine-protein kinase ephrin type A/B receptor-like" evidence="1">
    <location>
        <begin position="77"/>
        <end position="126"/>
    </location>
</feature>
<dbReference type="Gene3D" id="2.10.50.10">
    <property type="entry name" value="Tumor Necrosis Factor Receptor, subunit A, domain 2"/>
    <property type="match status" value="2"/>
</dbReference>
<evidence type="ECO:0000313" key="2">
    <source>
        <dbReference type="Proteomes" id="UP000001554"/>
    </source>
</evidence>
<dbReference type="GeneID" id="118430100"/>
<evidence type="ECO:0000313" key="3">
    <source>
        <dbReference type="RefSeq" id="XP_035696703.1"/>
    </source>
</evidence>
<reference evidence="2" key="1">
    <citation type="journal article" date="2020" name="Nat. Ecol. Evol.">
        <title>Deeply conserved synteny resolves early events in vertebrate evolution.</title>
        <authorList>
            <person name="Simakov O."/>
            <person name="Marletaz F."/>
            <person name="Yue J.X."/>
            <person name="O'Connell B."/>
            <person name="Jenkins J."/>
            <person name="Brandt A."/>
            <person name="Calef R."/>
            <person name="Tung C.H."/>
            <person name="Huang T.K."/>
            <person name="Schmutz J."/>
            <person name="Satoh N."/>
            <person name="Yu J.K."/>
            <person name="Putnam N.H."/>
            <person name="Green R.E."/>
            <person name="Rokhsar D.S."/>
        </authorList>
    </citation>
    <scope>NUCLEOTIDE SEQUENCE [LARGE SCALE GENOMIC DNA]</scope>
    <source>
        <strain evidence="2">S238N-H82</strain>
    </source>
</reference>
<protein>
    <submittedName>
        <fullName evidence="3">Uncharacterized protein LOC118430100</fullName>
    </submittedName>
</protein>
<dbReference type="Pfam" id="PF07699">
    <property type="entry name" value="Ephrin_rec_like"/>
    <property type="match status" value="2"/>
</dbReference>
<dbReference type="InterPro" id="IPR009030">
    <property type="entry name" value="Growth_fac_rcpt_cys_sf"/>
</dbReference>
<proteinExistence type="predicted"/>
<dbReference type="SUPFAM" id="SSF57184">
    <property type="entry name" value="Growth factor receptor domain"/>
    <property type="match status" value="1"/>
</dbReference>
<dbReference type="OrthoDB" id="413581at2759"/>
<dbReference type="AlphaFoldDB" id="A0A9J7M8Q7"/>